<evidence type="ECO:0000313" key="3">
    <source>
        <dbReference type="EMBL" id="TKB51455.1"/>
    </source>
</evidence>
<comment type="caution">
    <text evidence="3">The sequence shown here is derived from an EMBL/GenBank/DDBJ whole genome shotgun (WGS) entry which is preliminary data.</text>
</comment>
<dbReference type="OrthoDB" id="5913501at2"/>
<dbReference type="InterPro" id="IPR032675">
    <property type="entry name" value="LRR_dom_sf"/>
</dbReference>
<organism evidence="3 4">
    <name type="scientific">Ferrimonas sediminicola</name>
    <dbReference type="NCBI Taxonomy" id="2569538"/>
    <lineage>
        <taxon>Bacteria</taxon>
        <taxon>Pseudomonadati</taxon>
        <taxon>Pseudomonadota</taxon>
        <taxon>Gammaproteobacteria</taxon>
        <taxon>Alteromonadales</taxon>
        <taxon>Ferrimonadaceae</taxon>
        <taxon>Ferrimonas</taxon>
    </lineage>
</organism>
<protein>
    <submittedName>
        <fullName evidence="3">Uncharacterized protein</fullName>
    </submittedName>
</protein>
<dbReference type="RefSeq" id="WP_136851031.1">
    <property type="nucleotide sequence ID" value="NZ_SWCI01000001.1"/>
</dbReference>
<accession>A0A4U1BJU7</accession>
<proteinExistence type="predicted"/>
<name>A0A4U1BJU7_9GAMM</name>
<feature type="region of interest" description="Disordered" evidence="1">
    <location>
        <begin position="208"/>
        <end position="235"/>
    </location>
</feature>
<gene>
    <name evidence="3" type="ORF">FCL40_02555</name>
</gene>
<feature type="signal peptide" evidence="2">
    <location>
        <begin position="1"/>
        <end position="19"/>
    </location>
</feature>
<keyword evidence="4" id="KW-1185">Reference proteome</keyword>
<evidence type="ECO:0000256" key="2">
    <source>
        <dbReference type="SAM" id="SignalP"/>
    </source>
</evidence>
<dbReference type="EMBL" id="SWCI01000001">
    <property type="protein sequence ID" value="TKB51455.1"/>
    <property type="molecule type" value="Genomic_DNA"/>
</dbReference>
<feature type="chain" id="PRO_5020847317" evidence="2">
    <location>
        <begin position="20"/>
        <end position="428"/>
    </location>
</feature>
<dbReference type="Proteomes" id="UP000305674">
    <property type="component" value="Unassembled WGS sequence"/>
</dbReference>
<dbReference type="AlphaFoldDB" id="A0A4U1BJU7"/>
<reference evidence="3 4" key="1">
    <citation type="submission" date="2019-04" db="EMBL/GenBank/DDBJ databases">
        <authorList>
            <person name="Hwang J.C."/>
        </authorList>
    </citation>
    <scope>NUCLEOTIDE SEQUENCE [LARGE SCALE GENOMIC DNA]</scope>
    <source>
        <strain evidence="3 4">IMCC35001</strain>
    </source>
</reference>
<keyword evidence="2" id="KW-0732">Signal</keyword>
<dbReference type="Gene3D" id="3.80.10.10">
    <property type="entry name" value="Ribonuclease Inhibitor"/>
    <property type="match status" value="1"/>
</dbReference>
<evidence type="ECO:0000313" key="4">
    <source>
        <dbReference type="Proteomes" id="UP000305674"/>
    </source>
</evidence>
<evidence type="ECO:0000256" key="1">
    <source>
        <dbReference type="SAM" id="MobiDB-lite"/>
    </source>
</evidence>
<sequence>MTFAKGGILSALLCGVTTAWCSGAAASTDDAILRFQQDTATIIEQAHGLNRKHAEQMEEFSRRLDDTQSALAVLGSPLIPEMKQTAAKMLALGNQYLIQYQRFLGELNKSSECYQPRKLDRYRQISSELQDYLDSLESLTSVTNEGDAFAALMTINLGQTRLAMLVDLLNVAKICYLSETAPSLAADFQALDGALAASLPWSGAILASLDDEDPPGSEQGWGDGAEDVGDDAPPLPPPLVASPPQSTPIAALTFSEPSIGRCIRQAAEQFMLDTSDEVTTLSCQLSTTEPVTLADLTGLSSLQALALAGGNITDLTALAPLARLELLQLEGSRVERFEGLDRFSGNLSLSAVHSQDWQALARSQAETISIMAVPDCSALAPLARHPGVALLYRGLDPYQMADLMEQVDRGEKSLTIMTDCSGPALLRQ</sequence>